<evidence type="ECO:0000313" key="2">
    <source>
        <dbReference type="EMBL" id="MBP3942388.1"/>
    </source>
</evidence>
<evidence type="ECO:0000313" key="3">
    <source>
        <dbReference type="Proteomes" id="UP000679691"/>
    </source>
</evidence>
<gene>
    <name evidence="2" type="ORF">J5U18_02225</name>
</gene>
<dbReference type="PANTHER" id="PTHR12147:SF26">
    <property type="entry name" value="PEPTIDASE M28 DOMAIN-CONTAINING PROTEIN"/>
    <property type="match status" value="1"/>
</dbReference>
<dbReference type="GO" id="GO:0008235">
    <property type="term" value="F:metalloexopeptidase activity"/>
    <property type="evidence" value="ECO:0007669"/>
    <property type="project" value="InterPro"/>
</dbReference>
<dbReference type="Proteomes" id="UP000679691">
    <property type="component" value="Unassembled WGS sequence"/>
</dbReference>
<proteinExistence type="predicted"/>
<organism evidence="2 3">
    <name type="scientific">Rhinopithecimicrobium faecis</name>
    <dbReference type="NCBI Taxonomy" id="2820698"/>
    <lineage>
        <taxon>Bacteria</taxon>
        <taxon>Pseudomonadati</taxon>
        <taxon>Bacteroidota</taxon>
        <taxon>Sphingobacteriia</taxon>
        <taxon>Sphingobacteriales</taxon>
        <taxon>Sphingobacteriaceae</taxon>
        <taxon>Rhinopithecimicrobium</taxon>
    </lineage>
</organism>
<dbReference type="AlphaFoldDB" id="A0A8T4HAL1"/>
<reference evidence="2" key="1">
    <citation type="submission" date="2021-03" db="EMBL/GenBank/DDBJ databases">
        <authorList>
            <person name="Lu T."/>
            <person name="Wang Q."/>
            <person name="Han X."/>
        </authorList>
    </citation>
    <scope>NUCLEOTIDE SEQUENCE</scope>
    <source>
        <strain evidence="2">WQ 2009</strain>
    </source>
</reference>
<dbReference type="EMBL" id="JAGKSB010000002">
    <property type="protein sequence ID" value="MBP3942388.1"/>
    <property type="molecule type" value="Genomic_DNA"/>
</dbReference>
<dbReference type="Gene3D" id="3.40.630.10">
    <property type="entry name" value="Zn peptidases"/>
    <property type="match status" value="1"/>
</dbReference>
<dbReference type="InterPro" id="IPR007484">
    <property type="entry name" value="Peptidase_M28"/>
</dbReference>
<dbReference type="Pfam" id="PF04389">
    <property type="entry name" value="Peptidase_M28"/>
    <property type="match status" value="1"/>
</dbReference>
<comment type="caution">
    <text evidence="2">The sequence shown here is derived from an EMBL/GenBank/DDBJ whole genome shotgun (WGS) entry which is preliminary data.</text>
</comment>
<sequence length="411" mass="46289">MFNNLFAQEGYGRKVVEELASKPYFGRGYLHNGDRKAAEFIRKEFKEFKLQPLGDSYFQSYSFSANTFPVEPTVRVNGKKLQLAINYLVDAASPAIAGKFAIQPITITSSTPEYIESLVTNTAWKGKVLFIDEDETLKLLKAPEWKVVLDQLKDRGLFEGIILNSKQKLKWRALTYQQKKACIITQNLKLDPTSTNQLAINIAPKLNPKHITQNVCGYIPGTSNTDSTLVITAHYDHIGGIGKKVYFPGANDNASGTALLLYLAKYYAENPPKYNMVFLAFSGEEIGLQGSKYYANNPLLPLAKIKFLVNLDMAGTGDDGIQVVNGTEFRKEFDRMVALNAQHKFLPDVKIRSTMNRSDHAPFFEKGVPSFFIYTLGGIDAYHDIFDRYETLPFTNFTNYAELLKHFIATF</sequence>
<dbReference type="PANTHER" id="PTHR12147">
    <property type="entry name" value="METALLOPEPTIDASE M28 FAMILY MEMBER"/>
    <property type="match status" value="1"/>
</dbReference>
<evidence type="ECO:0000259" key="1">
    <source>
        <dbReference type="Pfam" id="PF04389"/>
    </source>
</evidence>
<dbReference type="SUPFAM" id="SSF53187">
    <property type="entry name" value="Zn-dependent exopeptidases"/>
    <property type="match status" value="1"/>
</dbReference>
<accession>A0A8T4HAL1</accession>
<dbReference type="InterPro" id="IPR045175">
    <property type="entry name" value="M28_fam"/>
</dbReference>
<name>A0A8T4HAL1_9SPHI</name>
<dbReference type="GO" id="GO:0006508">
    <property type="term" value="P:proteolysis"/>
    <property type="evidence" value="ECO:0007669"/>
    <property type="project" value="InterPro"/>
</dbReference>
<protein>
    <submittedName>
        <fullName evidence="2">M28 family peptidase</fullName>
    </submittedName>
</protein>
<keyword evidence="3" id="KW-1185">Reference proteome</keyword>
<feature type="domain" description="Peptidase M28" evidence="1">
    <location>
        <begin position="214"/>
        <end position="407"/>
    </location>
</feature>